<dbReference type="EMBL" id="LGTZ01000047">
    <property type="protein sequence ID" value="OJD27956.1"/>
    <property type="molecule type" value="Genomic_DNA"/>
</dbReference>
<protein>
    <recommendedName>
        <fullName evidence="4">Retrotransposon gag domain-containing protein</fullName>
    </recommendedName>
</protein>
<reference evidence="2 3" key="1">
    <citation type="submission" date="2015-08" db="EMBL/GenBank/DDBJ databases">
        <title>Emmonsia species relationships and genome sequence.</title>
        <authorList>
            <person name="Cuomo C.A."/>
            <person name="Schwartz I.S."/>
            <person name="Kenyon C."/>
            <person name="De Hoog G.S."/>
            <person name="Govender N.P."/>
            <person name="Botha A."/>
            <person name="Moreno L."/>
            <person name="De Vries M."/>
            <person name="Munoz J.F."/>
            <person name="Stielow J.B."/>
        </authorList>
    </citation>
    <scope>NUCLEOTIDE SEQUENCE [LARGE SCALE GENOMIC DNA]</scope>
    <source>
        <strain evidence="2 3">EI222</strain>
    </source>
</reference>
<dbReference type="AlphaFoldDB" id="A0A1J9RIZ7"/>
<evidence type="ECO:0000256" key="1">
    <source>
        <dbReference type="SAM" id="MobiDB-lite"/>
    </source>
</evidence>
<evidence type="ECO:0000313" key="2">
    <source>
        <dbReference type="EMBL" id="OJD27956.1"/>
    </source>
</evidence>
<keyword evidence="3" id="KW-1185">Reference proteome</keyword>
<feature type="region of interest" description="Disordered" evidence="1">
    <location>
        <begin position="44"/>
        <end position="66"/>
    </location>
</feature>
<feature type="region of interest" description="Disordered" evidence="1">
    <location>
        <begin position="386"/>
        <end position="422"/>
    </location>
</feature>
<evidence type="ECO:0008006" key="4">
    <source>
        <dbReference type="Google" id="ProtNLM"/>
    </source>
</evidence>
<accession>A0A1J9RIZ7</accession>
<dbReference type="VEuPathDB" id="FungiDB:ACJ73_00646"/>
<comment type="caution">
    <text evidence="2">The sequence shown here is derived from an EMBL/GenBank/DDBJ whole genome shotgun (WGS) entry which is preliminary data.</text>
</comment>
<feature type="region of interest" description="Disordered" evidence="1">
    <location>
        <begin position="480"/>
        <end position="521"/>
    </location>
</feature>
<organism evidence="2 3">
    <name type="scientific">Blastomyces percursus</name>
    <dbReference type="NCBI Taxonomy" id="1658174"/>
    <lineage>
        <taxon>Eukaryota</taxon>
        <taxon>Fungi</taxon>
        <taxon>Dikarya</taxon>
        <taxon>Ascomycota</taxon>
        <taxon>Pezizomycotina</taxon>
        <taxon>Eurotiomycetes</taxon>
        <taxon>Eurotiomycetidae</taxon>
        <taxon>Onygenales</taxon>
        <taxon>Ajellomycetaceae</taxon>
        <taxon>Blastomyces</taxon>
    </lineage>
</organism>
<proteinExistence type="predicted"/>
<feature type="region of interest" description="Disordered" evidence="1">
    <location>
        <begin position="184"/>
        <end position="221"/>
    </location>
</feature>
<dbReference type="OrthoDB" id="4188289at2759"/>
<sequence length="521" mass="59570">MPTEKTEAMKALEKMFHSLSQEDRRKMIEGLSQVADEELDRERQEWETTRAQQRSPLARLSQPAAEENPLTEYVRQLDAILEKEFDPPPRILPVEQSFEPPPRTRTTSRMATAIRTLRGRGGRGRYPDRVTLRPEPQEADSRRFTYDMDGNRVSRDELESWYNAPVPAMAERIPERLSMRASVRETRPNDENDGSPWQDPLPPTYGSNGGSLGRDRDRPDEPSIRLRAADVMLFDPEETYVMAFVSRLEFMATQEGENALLRVFPLRLKGRALQWHNSLSSEMRQEMAHSLPRTIAELQLEFKLSEGEAWTKAQGLRFSFQKSNELPLALYISRKINLLRAASIFDPTMDKRLIWEVLESNLSLITPLVPNERLDDFRRRIRDNESAARRAGNDNKTQFSEYTRSSYRRSATAGEPANDRRAYRNSLGSARIAEIKASPNPPSAAVFRSLSNPPNTKRSRENLRPLQPQDAICGGAHYANRCPKRDGSNDRQANQVEDVFEDEDALSELGPCPDSDTEPEN</sequence>
<evidence type="ECO:0000313" key="3">
    <source>
        <dbReference type="Proteomes" id="UP000242791"/>
    </source>
</evidence>
<feature type="region of interest" description="Disordered" evidence="1">
    <location>
        <begin position="434"/>
        <end position="468"/>
    </location>
</feature>
<name>A0A1J9RIZ7_9EURO</name>
<feature type="compositionally biased region" description="Polar residues" evidence="1">
    <location>
        <begin position="394"/>
        <end position="409"/>
    </location>
</feature>
<dbReference type="Proteomes" id="UP000242791">
    <property type="component" value="Unassembled WGS sequence"/>
</dbReference>
<gene>
    <name evidence="2" type="ORF">ACJ73_00646</name>
</gene>